<dbReference type="PROSITE" id="PS50853">
    <property type="entry name" value="FN3"/>
    <property type="match status" value="1"/>
</dbReference>
<accession>L5LP88</accession>
<dbReference type="FunFam" id="2.60.40.10:FF:001364">
    <property type="entry name" value="Interleukin 23 receptor"/>
    <property type="match status" value="1"/>
</dbReference>
<dbReference type="SUPFAM" id="SSF49265">
    <property type="entry name" value="Fibronectin type III"/>
    <property type="match status" value="2"/>
</dbReference>
<evidence type="ECO:0000256" key="2">
    <source>
        <dbReference type="ARBA" id="ARBA00008921"/>
    </source>
</evidence>
<comment type="function">
    <text evidence="15">Associates with IL12RB1 to form the interleukin-23 receptor. Binds IL23 and mediates T-cells, NK cells and possibly certain macrophage/myeloid cells stimulation probably through activation of the Jak-Stat signaling cascade. IL23 functions in innate and adaptive immunity and may participate in acute response to infection in peripheral tissues. IL23 may be responsible for autoimmune inflammatory diseases and be important for tumorigenesis.</text>
</comment>
<dbReference type="AlphaFoldDB" id="L5LP88"/>
<keyword evidence="12 20" id="KW-0675">Receptor</keyword>
<proteinExistence type="inferred from homology"/>
<evidence type="ECO:0000256" key="5">
    <source>
        <dbReference type="ARBA" id="ARBA00022588"/>
    </source>
</evidence>
<dbReference type="GO" id="GO:0005886">
    <property type="term" value="C:plasma membrane"/>
    <property type="evidence" value="ECO:0007669"/>
    <property type="project" value="UniProtKB-SubCell"/>
</dbReference>
<dbReference type="InterPro" id="IPR036116">
    <property type="entry name" value="FN3_sf"/>
</dbReference>
<keyword evidence="8" id="KW-0677">Repeat</keyword>
<dbReference type="GO" id="GO:0045087">
    <property type="term" value="P:innate immune response"/>
    <property type="evidence" value="ECO:0007669"/>
    <property type="project" value="UniProtKB-KW"/>
</dbReference>
<comment type="subcellular location">
    <subcellularLocation>
        <location evidence="1">Cell membrane</location>
        <topology evidence="1">Single-pass type I membrane protein</topology>
    </subcellularLocation>
</comment>
<evidence type="ECO:0000256" key="12">
    <source>
        <dbReference type="ARBA" id="ARBA00023170"/>
    </source>
</evidence>
<keyword evidence="9" id="KW-0391">Immunity</keyword>
<evidence type="ECO:0000256" key="14">
    <source>
        <dbReference type="ARBA" id="ARBA00023198"/>
    </source>
</evidence>
<keyword evidence="7" id="KW-0732">Signal</keyword>
<evidence type="ECO:0000259" key="19">
    <source>
        <dbReference type="PROSITE" id="PS50853"/>
    </source>
</evidence>
<evidence type="ECO:0000256" key="18">
    <source>
        <dbReference type="SAM" id="Phobius"/>
    </source>
</evidence>
<evidence type="ECO:0000256" key="8">
    <source>
        <dbReference type="ARBA" id="ARBA00022737"/>
    </source>
</evidence>
<evidence type="ECO:0000256" key="16">
    <source>
        <dbReference type="ARBA" id="ARBA00064599"/>
    </source>
</evidence>
<keyword evidence="3" id="KW-1003">Cell membrane</keyword>
<dbReference type="InterPro" id="IPR013783">
    <property type="entry name" value="Ig-like_fold"/>
</dbReference>
<evidence type="ECO:0000256" key="10">
    <source>
        <dbReference type="ARBA" id="ARBA00022989"/>
    </source>
</evidence>
<keyword evidence="14" id="KW-0395">Inflammatory response</keyword>
<organism evidence="20 21">
    <name type="scientific">Myotis davidii</name>
    <name type="common">David's myotis</name>
    <dbReference type="NCBI Taxonomy" id="225400"/>
    <lineage>
        <taxon>Eukaryota</taxon>
        <taxon>Metazoa</taxon>
        <taxon>Chordata</taxon>
        <taxon>Craniata</taxon>
        <taxon>Vertebrata</taxon>
        <taxon>Euteleostomi</taxon>
        <taxon>Mammalia</taxon>
        <taxon>Eutheria</taxon>
        <taxon>Laurasiatheria</taxon>
        <taxon>Chiroptera</taxon>
        <taxon>Yangochiroptera</taxon>
        <taxon>Vespertilionidae</taxon>
        <taxon>Myotis</taxon>
    </lineage>
</organism>
<sequence>RRTKSFPLLSDMNQVTFQWDVVIALYIFFNWCHGDPPDVPDEVTCVIYEYSGNMTCTWNTGKPTYLDTKYVVHMKSLETEEEQQYLASNYINISTDSLQGGKKYLVWVQAANVLGTEKSKQLQVHLDDIVIPSEAIIFRVEDDINTTVPKTIIHWNSQTTIEKVSCEMRHKATTNRTWNVKEFDTNFTYVQQSTFYLEPNTKYVFQVRCRETGKSYWQSWSSPFFHKTPETVPLVTQKSFQHDTRNSGLRVASIIKGHLTSDNRQQDIGLLSGMVSFAVVFSILSLIGIFNKSLRTGIKRRMLLLIPKWLHEDIPSMKNSNAVKMLQEKSEFMNNNSSEQVLYVDPVITEIEIFLQEEHKPMDCKKGRNTGALETTECLQKSLLASTTVVYIPDINTGYKPQISNFLTEEDHFSNDDDTDSSTLKPTVDSLDLGKNALFKKYPNCALSVSSMNSLNNTLFLEELSLILNQGECNPSDTQNSTQDETTTLLENASPSETLPEQTLLPDEFVSCLGIMNEELPSINSYFPQDILENCFNRMSLLEK</sequence>
<dbReference type="EMBL" id="KB109785">
    <property type="protein sequence ID" value="ELK27857.1"/>
    <property type="molecule type" value="Genomic_DNA"/>
</dbReference>
<dbReference type="Proteomes" id="UP000010556">
    <property type="component" value="Unassembled WGS sequence"/>
</dbReference>
<feature type="transmembrane region" description="Helical" evidence="18">
    <location>
        <begin position="268"/>
        <end position="291"/>
    </location>
</feature>
<feature type="non-terminal residue" evidence="20">
    <location>
        <position position="1"/>
    </location>
</feature>
<evidence type="ECO:0000256" key="13">
    <source>
        <dbReference type="ARBA" id="ARBA00023180"/>
    </source>
</evidence>
<dbReference type="Gene3D" id="2.60.40.10">
    <property type="entry name" value="Immunoglobulins"/>
    <property type="match status" value="2"/>
</dbReference>
<dbReference type="InterPro" id="IPR003961">
    <property type="entry name" value="FN3_dom"/>
</dbReference>
<evidence type="ECO:0000256" key="1">
    <source>
        <dbReference type="ARBA" id="ARBA00004251"/>
    </source>
</evidence>
<keyword evidence="11 18" id="KW-0472">Membrane</keyword>
<dbReference type="PANTHER" id="PTHR48423">
    <property type="entry name" value="INTERLEUKIN-27 RECEPTOR SUBUNIT ALPHA"/>
    <property type="match status" value="1"/>
</dbReference>
<gene>
    <name evidence="20" type="ORF">MDA_GLEAN10008662</name>
</gene>
<evidence type="ECO:0000256" key="17">
    <source>
        <dbReference type="ARBA" id="ARBA00071044"/>
    </source>
</evidence>
<evidence type="ECO:0000313" key="20">
    <source>
        <dbReference type="EMBL" id="ELK27857.1"/>
    </source>
</evidence>
<keyword evidence="4" id="KW-0597">Phosphoprotein</keyword>
<dbReference type="InterPro" id="IPR052672">
    <property type="entry name" value="Type1_Cytokine_Rcpt_Type2"/>
</dbReference>
<feature type="domain" description="Fibronectin type-III" evidence="19">
    <location>
        <begin position="39"/>
        <end position="134"/>
    </location>
</feature>
<evidence type="ECO:0000256" key="6">
    <source>
        <dbReference type="ARBA" id="ARBA00022692"/>
    </source>
</evidence>
<dbReference type="eggNOG" id="ENOG502QUIH">
    <property type="taxonomic scope" value="Eukaryota"/>
</dbReference>
<comment type="similarity">
    <text evidence="2">Belongs to the type I cytokine receptor family. Type 2 subfamily.</text>
</comment>
<evidence type="ECO:0000313" key="21">
    <source>
        <dbReference type="Proteomes" id="UP000010556"/>
    </source>
</evidence>
<dbReference type="FunFam" id="2.60.40.10:FF:001392">
    <property type="entry name" value="Interleukin 23 receptor"/>
    <property type="match status" value="1"/>
</dbReference>
<keyword evidence="10 18" id="KW-1133">Transmembrane helix</keyword>
<dbReference type="GO" id="GO:0006954">
    <property type="term" value="P:inflammatory response"/>
    <property type="evidence" value="ECO:0007669"/>
    <property type="project" value="UniProtKB-KW"/>
</dbReference>
<reference evidence="21" key="1">
    <citation type="journal article" date="2013" name="Science">
        <title>Comparative analysis of bat genomes provides insight into the evolution of flight and immunity.</title>
        <authorList>
            <person name="Zhang G."/>
            <person name="Cowled C."/>
            <person name="Shi Z."/>
            <person name="Huang Z."/>
            <person name="Bishop-Lilly K.A."/>
            <person name="Fang X."/>
            <person name="Wynne J.W."/>
            <person name="Xiong Z."/>
            <person name="Baker M.L."/>
            <person name="Zhao W."/>
            <person name="Tachedjian M."/>
            <person name="Zhu Y."/>
            <person name="Zhou P."/>
            <person name="Jiang X."/>
            <person name="Ng J."/>
            <person name="Yang L."/>
            <person name="Wu L."/>
            <person name="Xiao J."/>
            <person name="Feng Y."/>
            <person name="Chen Y."/>
            <person name="Sun X."/>
            <person name="Zhang Y."/>
            <person name="Marsh G.A."/>
            <person name="Crameri G."/>
            <person name="Broder C.C."/>
            <person name="Frey K.G."/>
            <person name="Wang L.F."/>
            <person name="Wang J."/>
        </authorList>
    </citation>
    <scope>NUCLEOTIDE SEQUENCE [LARGE SCALE GENOMIC DNA]</scope>
</reference>
<dbReference type="PANTHER" id="PTHR48423:SF2">
    <property type="entry name" value="INTERLEUKIN-12 RECEPTOR SUBUNIT BETA-2"/>
    <property type="match status" value="1"/>
</dbReference>
<keyword evidence="21" id="KW-1185">Reference proteome</keyword>
<evidence type="ECO:0000256" key="4">
    <source>
        <dbReference type="ARBA" id="ARBA00022553"/>
    </source>
</evidence>
<keyword evidence="6 18" id="KW-0812">Transmembrane</keyword>
<evidence type="ECO:0000256" key="3">
    <source>
        <dbReference type="ARBA" id="ARBA00022475"/>
    </source>
</evidence>
<evidence type="ECO:0000256" key="7">
    <source>
        <dbReference type="ARBA" id="ARBA00022729"/>
    </source>
</evidence>
<protein>
    <recommendedName>
        <fullName evidence="17">Interleukin-23 receptor</fullName>
    </recommendedName>
</protein>
<evidence type="ECO:0000256" key="11">
    <source>
        <dbReference type="ARBA" id="ARBA00023136"/>
    </source>
</evidence>
<evidence type="ECO:0000256" key="9">
    <source>
        <dbReference type="ARBA" id="ARBA00022859"/>
    </source>
</evidence>
<evidence type="ECO:0000256" key="15">
    <source>
        <dbReference type="ARBA" id="ARBA00058776"/>
    </source>
</evidence>
<keyword evidence="5" id="KW-0399">Innate immunity</keyword>
<keyword evidence="13" id="KW-0325">Glycoprotein</keyword>
<comment type="subunit">
    <text evidence="16">Heterodimer with IL12RB1. In presence of IL23, the heterodimer forms the IL23 receptor. Interacts with JAK2 and in presence of IL23 with STAT3.</text>
</comment>
<name>L5LP88_MYODS</name>